<reference evidence="11 12" key="1">
    <citation type="submission" date="2020-08" db="EMBL/GenBank/DDBJ databases">
        <title>Genomic Encyclopedia of Type Strains, Phase IV (KMG-IV): sequencing the most valuable type-strain genomes for metagenomic binning, comparative biology and taxonomic classification.</title>
        <authorList>
            <person name="Goeker M."/>
        </authorList>
    </citation>
    <scope>NUCLEOTIDE SEQUENCE [LARGE SCALE GENOMIC DNA]</scope>
    <source>
        <strain evidence="11 12">DSM 23562</strain>
    </source>
</reference>
<dbReference type="Pfam" id="PF14748">
    <property type="entry name" value="P5CR_dimer"/>
    <property type="match status" value="1"/>
</dbReference>
<keyword evidence="12" id="KW-1185">Reference proteome</keyword>
<dbReference type="InterPro" id="IPR053790">
    <property type="entry name" value="P5CR-like_CS"/>
</dbReference>
<dbReference type="PROSITE" id="PS00521">
    <property type="entry name" value="P5CR"/>
    <property type="match status" value="1"/>
</dbReference>
<dbReference type="InterPro" id="IPR008927">
    <property type="entry name" value="6-PGluconate_DH-like_C_sf"/>
</dbReference>
<dbReference type="PANTHER" id="PTHR11645:SF0">
    <property type="entry name" value="PYRROLINE-5-CARBOXYLATE REDUCTASE 3"/>
    <property type="match status" value="1"/>
</dbReference>
<dbReference type="Gene3D" id="1.10.3730.10">
    <property type="entry name" value="ProC C-terminal domain-like"/>
    <property type="match status" value="1"/>
</dbReference>
<keyword evidence="5 8" id="KW-0028">Amino-acid biosynthesis</keyword>
<keyword evidence="5" id="KW-0963">Cytoplasm</keyword>
<dbReference type="Pfam" id="PF03807">
    <property type="entry name" value="F420_oxidored"/>
    <property type="match status" value="1"/>
</dbReference>
<dbReference type="HAMAP" id="MF_01925">
    <property type="entry name" value="P5C_reductase"/>
    <property type="match status" value="1"/>
</dbReference>
<gene>
    <name evidence="5" type="primary">proC</name>
    <name evidence="11" type="ORF">HNQ39_001845</name>
</gene>
<evidence type="ECO:0000256" key="7">
    <source>
        <dbReference type="PIRSR" id="PIRSR000193-1"/>
    </source>
</evidence>
<dbReference type="PIRSF" id="PIRSF000193">
    <property type="entry name" value="Pyrrol-5-carb_rd"/>
    <property type="match status" value="1"/>
</dbReference>
<dbReference type="InterPro" id="IPR000304">
    <property type="entry name" value="Pyrroline-COOH_reductase"/>
</dbReference>
<evidence type="ECO:0000313" key="11">
    <source>
        <dbReference type="EMBL" id="MBB6050054.1"/>
    </source>
</evidence>
<dbReference type="FunFam" id="1.10.3730.10:FF:000001">
    <property type="entry name" value="Pyrroline-5-carboxylate reductase"/>
    <property type="match status" value="1"/>
</dbReference>
<evidence type="ECO:0000256" key="1">
    <source>
        <dbReference type="ARBA" id="ARBA00005525"/>
    </source>
</evidence>
<feature type="binding site" evidence="7">
    <location>
        <begin position="66"/>
        <end position="69"/>
    </location>
    <ligand>
        <name>NADP(+)</name>
        <dbReference type="ChEBI" id="CHEBI:58349"/>
    </ligand>
</feature>
<dbReference type="InterPro" id="IPR029036">
    <property type="entry name" value="P5CR_dimer"/>
</dbReference>
<dbReference type="UniPathway" id="UPA00098">
    <property type="reaction ID" value="UER00361"/>
</dbReference>
<name>A0A7W9SQD4_ARMRO</name>
<comment type="subcellular location">
    <subcellularLocation>
        <location evidence="5">Cytoplasm</location>
    </subcellularLocation>
</comment>
<evidence type="ECO:0000256" key="2">
    <source>
        <dbReference type="ARBA" id="ARBA00022857"/>
    </source>
</evidence>
<comment type="catalytic activity">
    <reaction evidence="5 8">
        <text>L-proline + NADP(+) = (S)-1-pyrroline-5-carboxylate + NADPH + 2 H(+)</text>
        <dbReference type="Rhea" id="RHEA:14109"/>
        <dbReference type="ChEBI" id="CHEBI:15378"/>
        <dbReference type="ChEBI" id="CHEBI:17388"/>
        <dbReference type="ChEBI" id="CHEBI:57783"/>
        <dbReference type="ChEBI" id="CHEBI:58349"/>
        <dbReference type="ChEBI" id="CHEBI:60039"/>
        <dbReference type="EC" id="1.5.1.2"/>
    </reaction>
</comment>
<feature type="domain" description="Pyrroline-5-carboxylate reductase catalytic N-terminal" evidence="9">
    <location>
        <begin position="3"/>
        <end position="95"/>
    </location>
</feature>
<feature type="binding site" evidence="7">
    <location>
        <begin position="6"/>
        <end position="11"/>
    </location>
    <ligand>
        <name>NADP(+)</name>
        <dbReference type="ChEBI" id="CHEBI:58349"/>
    </ligand>
</feature>
<dbReference type="SUPFAM" id="SSF51735">
    <property type="entry name" value="NAD(P)-binding Rossmann-fold domains"/>
    <property type="match status" value="1"/>
</dbReference>
<comment type="caution">
    <text evidence="11">The sequence shown here is derived from an EMBL/GenBank/DDBJ whole genome shotgun (WGS) entry which is preliminary data.</text>
</comment>
<comment type="catalytic activity">
    <reaction evidence="5">
        <text>L-proline + NAD(+) = (S)-1-pyrroline-5-carboxylate + NADH + 2 H(+)</text>
        <dbReference type="Rhea" id="RHEA:14105"/>
        <dbReference type="ChEBI" id="CHEBI:15378"/>
        <dbReference type="ChEBI" id="CHEBI:17388"/>
        <dbReference type="ChEBI" id="CHEBI:57540"/>
        <dbReference type="ChEBI" id="CHEBI:57945"/>
        <dbReference type="ChEBI" id="CHEBI:60039"/>
        <dbReference type="EC" id="1.5.1.2"/>
    </reaction>
</comment>
<dbReference type="NCBIfam" id="TIGR00112">
    <property type="entry name" value="proC"/>
    <property type="match status" value="1"/>
</dbReference>
<accession>A0A7W9SQD4</accession>
<evidence type="ECO:0000256" key="4">
    <source>
        <dbReference type="ARBA" id="ARBA00058118"/>
    </source>
</evidence>
<evidence type="ECO:0000259" key="10">
    <source>
        <dbReference type="Pfam" id="PF14748"/>
    </source>
</evidence>
<keyword evidence="5 8" id="KW-0641">Proline biosynthesis</keyword>
<keyword evidence="3 5" id="KW-0560">Oxidoreductase</keyword>
<evidence type="ECO:0000256" key="3">
    <source>
        <dbReference type="ARBA" id="ARBA00023002"/>
    </source>
</evidence>
<comment type="function">
    <text evidence="4 5">Catalyzes the reduction of 1-pyrroline-5-carboxylate (PCA) to L-proline.</text>
</comment>
<comment type="pathway">
    <text evidence="5 8">Amino-acid biosynthesis; L-proline biosynthesis; L-proline from L-glutamate 5-semialdehyde: step 1/1.</text>
</comment>
<dbReference type="SUPFAM" id="SSF48179">
    <property type="entry name" value="6-phosphogluconate dehydrogenase C-terminal domain-like"/>
    <property type="match status" value="1"/>
</dbReference>
<comment type="similarity">
    <text evidence="1 5 8">Belongs to the pyrroline-5-carboxylate reductase family.</text>
</comment>
<feature type="domain" description="Pyrroline-5-carboxylate reductase dimerisation" evidence="10">
    <location>
        <begin position="158"/>
        <end position="262"/>
    </location>
</feature>
<proteinExistence type="inferred from homology"/>
<dbReference type="GO" id="GO:0055129">
    <property type="term" value="P:L-proline biosynthetic process"/>
    <property type="evidence" value="ECO:0007669"/>
    <property type="project" value="UniProtKB-UniRule"/>
</dbReference>
<organism evidence="11 12">
    <name type="scientific">Armatimonas rosea</name>
    <dbReference type="NCBI Taxonomy" id="685828"/>
    <lineage>
        <taxon>Bacteria</taxon>
        <taxon>Bacillati</taxon>
        <taxon>Armatimonadota</taxon>
        <taxon>Armatimonadia</taxon>
        <taxon>Armatimonadales</taxon>
        <taxon>Armatimonadaceae</taxon>
        <taxon>Armatimonas</taxon>
    </lineage>
</organism>
<evidence type="ECO:0000313" key="12">
    <source>
        <dbReference type="Proteomes" id="UP000520814"/>
    </source>
</evidence>
<evidence type="ECO:0000259" key="9">
    <source>
        <dbReference type="Pfam" id="PF03807"/>
    </source>
</evidence>
<feature type="binding site" evidence="7">
    <location>
        <position position="53"/>
    </location>
    <ligand>
        <name>NADPH</name>
        <dbReference type="ChEBI" id="CHEBI:57783"/>
    </ligand>
</feature>
<evidence type="ECO:0000256" key="6">
    <source>
        <dbReference type="NCBIfam" id="TIGR00112"/>
    </source>
</evidence>
<dbReference type="InterPro" id="IPR028939">
    <property type="entry name" value="P5C_Rdtase_cat_N"/>
</dbReference>
<dbReference type="AlphaFoldDB" id="A0A7W9SQD4"/>
<dbReference type="RefSeq" id="WP_184194271.1">
    <property type="nucleotide sequence ID" value="NZ_JACHGW010000002.1"/>
</dbReference>
<dbReference type="Proteomes" id="UP000520814">
    <property type="component" value="Unassembled WGS sequence"/>
</dbReference>
<dbReference type="EMBL" id="JACHGW010000002">
    <property type="protein sequence ID" value="MBB6050054.1"/>
    <property type="molecule type" value="Genomic_DNA"/>
</dbReference>
<dbReference type="GO" id="GO:0004735">
    <property type="term" value="F:pyrroline-5-carboxylate reductase activity"/>
    <property type="evidence" value="ECO:0007669"/>
    <property type="project" value="UniProtKB-UniRule"/>
</dbReference>
<dbReference type="EC" id="1.5.1.2" evidence="5 6"/>
<evidence type="ECO:0000256" key="5">
    <source>
        <dbReference type="HAMAP-Rule" id="MF_01925"/>
    </source>
</evidence>
<dbReference type="PANTHER" id="PTHR11645">
    <property type="entry name" value="PYRROLINE-5-CARBOXYLATE REDUCTASE"/>
    <property type="match status" value="1"/>
</dbReference>
<dbReference type="Gene3D" id="3.40.50.720">
    <property type="entry name" value="NAD(P)-binding Rossmann-like Domain"/>
    <property type="match status" value="1"/>
</dbReference>
<evidence type="ECO:0000256" key="8">
    <source>
        <dbReference type="RuleBase" id="RU003903"/>
    </source>
</evidence>
<sequence length="266" mass="26898">MTLAVLGTGKLGGAILRGWVRAGLFAPSEIALPARASGRALAAELGARVAGSNGETVAGAEILLLAVKPYQLASVLTEVRDQLPPECLVLSVAAGVSTTALEAVLPDRQPVLRVLPNTPAQIGAAASAFCRGAAATNDHAATVTRLFSALGLCIEVAESQMDAVVGVAASGVAFVYLFLEALTDGGVRMGLPRAAARQLAAQTLVGAGQLALETGLHPMELKDAVTTPGGTTMAGIAVLESAAFRGIVMEAVRAATERSAELGRPK</sequence>
<protein>
    <recommendedName>
        <fullName evidence="5 6">Pyrroline-5-carboxylate reductase</fullName>
        <shortName evidence="5">P5C reductase</shortName>
        <shortName evidence="5">P5CR</shortName>
        <ecNumber evidence="5 6">1.5.1.2</ecNumber>
    </recommendedName>
    <alternativeName>
        <fullName evidence="5">PCA reductase</fullName>
    </alternativeName>
</protein>
<dbReference type="InterPro" id="IPR036291">
    <property type="entry name" value="NAD(P)-bd_dom_sf"/>
</dbReference>
<dbReference type="GO" id="GO:0005737">
    <property type="term" value="C:cytoplasm"/>
    <property type="evidence" value="ECO:0007669"/>
    <property type="project" value="UniProtKB-SubCell"/>
</dbReference>
<keyword evidence="2 5" id="KW-0521">NADP</keyword>